<protein>
    <submittedName>
        <fullName evidence="11">Branched-chain amino acid transport system permease protein</fullName>
    </submittedName>
</protein>
<keyword evidence="12" id="KW-1185">Reference proteome</keyword>
<evidence type="ECO:0000256" key="1">
    <source>
        <dbReference type="ARBA" id="ARBA00004651"/>
    </source>
</evidence>
<evidence type="ECO:0000256" key="7">
    <source>
        <dbReference type="ARBA" id="ARBA00023136"/>
    </source>
</evidence>
<sequence>MQPTHTAQRYVPRMLVILFVTLLAALTMATFSAGSAHADEVGTEFDFTISGNVQFDGEALGDVAIAVSGNGYEADTVTDADGRWAIGVPEKSTYEVTLDEETLPEGVVVTEGSNVIETEFGLTDRRSVNFFLGEGVRNTVSFFDQFVNRFFNGLNFGLLLALAAIGVSLIFGTTGLSNFAHAELITFGALMTLVFSVNFGLPIWLAILIAIALSGALGFSLDAVLWKPLRRKGVAVIPLMIVSIGLSLALRYLYQYFFGGSTSQLPGAGMADLKFGPISLSPIDLASMGISIVVLLAVAYFLLRTRIGKATRAVSDNPSLASASGIDVDNVIRIVWVVGAALAGLSGVLWAYFRPGVSWDMGFQMLLLVFAAVTLGGLGTAFGALVGSLIVGLFVELSTLWLPSDMKIVGALVILILVLLFRPQGILGRKERIG</sequence>
<dbReference type="Proteomes" id="UP000199681">
    <property type="component" value="Unassembled WGS sequence"/>
</dbReference>
<feature type="chain" id="PRO_5045148901" evidence="10">
    <location>
        <begin position="39"/>
        <end position="434"/>
    </location>
</feature>
<evidence type="ECO:0000256" key="4">
    <source>
        <dbReference type="ARBA" id="ARBA00022692"/>
    </source>
</evidence>
<evidence type="ECO:0000256" key="8">
    <source>
        <dbReference type="ARBA" id="ARBA00037998"/>
    </source>
</evidence>
<dbReference type="InterPro" id="IPR052157">
    <property type="entry name" value="BCAA_transport_permease"/>
</dbReference>
<keyword evidence="10" id="KW-0732">Signal</keyword>
<accession>A0ABY1EDJ5</accession>
<dbReference type="CDD" id="cd06582">
    <property type="entry name" value="TM_PBP1_LivH_like"/>
    <property type="match status" value="1"/>
</dbReference>
<evidence type="ECO:0000256" key="5">
    <source>
        <dbReference type="ARBA" id="ARBA00022970"/>
    </source>
</evidence>
<evidence type="ECO:0000256" key="10">
    <source>
        <dbReference type="SAM" id="SignalP"/>
    </source>
</evidence>
<dbReference type="PANTHER" id="PTHR11795:SF449">
    <property type="entry name" value="BRANCHED-CHAIN AMINO ACID TRANSPORT PERMEASE PROTEIN LIVH-RELATED"/>
    <property type="match status" value="1"/>
</dbReference>
<evidence type="ECO:0000256" key="6">
    <source>
        <dbReference type="ARBA" id="ARBA00022989"/>
    </source>
</evidence>
<keyword evidence="6 9" id="KW-1133">Transmembrane helix</keyword>
<dbReference type="InterPro" id="IPR008969">
    <property type="entry name" value="CarboxyPept-like_regulatory"/>
</dbReference>
<keyword evidence="7 9" id="KW-0472">Membrane</keyword>
<keyword evidence="4 9" id="KW-0812">Transmembrane</keyword>
<dbReference type="PANTHER" id="PTHR11795">
    <property type="entry name" value="BRANCHED-CHAIN AMINO ACID TRANSPORT SYSTEM PERMEASE PROTEIN LIVH"/>
    <property type="match status" value="1"/>
</dbReference>
<feature type="transmembrane region" description="Helical" evidence="9">
    <location>
        <begin position="233"/>
        <end position="254"/>
    </location>
</feature>
<gene>
    <name evidence="11" type="ORF">SAMN05216274_10753</name>
</gene>
<proteinExistence type="inferred from homology"/>
<feature type="transmembrane region" description="Helical" evidence="9">
    <location>
        <begin position="285"/>
        <end position="303"/>
    </location>
</feature>
<evidence type="ECO:0000313" key="12">
    <source>
        <dbReference type="Proteomes" id="UP000199681"/>
    </source>
</evidence>
<keyword evidence="3" id="KW-1003">Cell membrane</keyword>
<organism evidence="11 12">
    <name type="scientific">Cryobacterium levicorallinum</name>
    <dbReference type="NCBI Taxonomy" id="995038"/>
    <lineage>
        <taxon>Bacteria</taxon>
        <taxon>Bacillati</taxon>
        <taxon>Actinomycetota</taxon>
        <taxon>Actinomycetes</taxon>
        <taxon>Micrococcales</taxon>
        <taxon>Microbacteriaceae</taxon>
        <taxon>Cryobacterium</taxon>
    </lineage>
</organism>
<feature type="transmembrane region" description="Helical" evidence="9">
    <location>
        <begin position="407"/>
        <end position="427"/>
    </location>
</feature>
<dbReference type="InterPro" id="IPR001851">
    <property type="entry name" value="ABC_transp_permease"/>
</dbReference>
<evidence type="ECO:0000256" key="3">
    <source>
        <dbReference type="ARBA" id="ARBA00022475"/>
    </source>
</evidence>
<name>A0ABY1EDJ5_9MICO</name>
<evidence type="ECO:0000256" key="2">
    <source>
        <dbReference type="ARBA" id="ARBA00022448"/>
    </source>
</evidence>
<keyword evidence="5" id="KW-0029">Amino-acid transport</keyword>
<feature type="signal peptide" evidence="10">
    <location>
        <begin position="1"/>
        <end position="38"/>
    </location>
</feature>
<comment type="caution">
    <text evidence="11">The sequence shown here is derived from an EMBL/GenBank/DDBJ whole genome shotgun (WGS) entry which is preliminary data.</text>
</comment>
<dbReference type="EMBL" id="FOPW01000007">
    <property type="protein sequence ID" value="SFH52243.1"/>
    <property type="molecule type" value="Genomic_DNA"/>
</dbReference>
<evidence type="ECO:0000256" key="9">
    <source>
        <dbReference type="SAM" id="Phobius"/>
    </source>
</evidence>
<keyword evidence="2" id="KW-0813">Transport</keyword>
<dbReference type="SUPFAM" id="SSF49464">
    <property type="entry name" value="Carboxypeptidase regulatory domain-like"/>
    <property type="match status" value="1"/>
</dbReference>
<comment type="subcellular location">
    <subcellularLocation>
        <location evidence="1">Cell membrane</location>
        <topology evidence="1">Multi-pass membrane protein</topology>
    </subcellularLocation>
</comment>
<feature type="transmembrane region" description="Helical" evidence="9">
    <location>
        <begin position="334"/>
        <end position="353"/>
    </location>
</feature>
<evidence type="ECO:0000313" key="11">
    <source>
        <dbReference type="EMBL" id="SFH52243.1"/>
    </source>
</evidence>
<feature type="transmembrane region" description="Helical" evidence="9">
    <location>
        <begin position="150"/>
        <end position="172"/>
    </location>
</feature>
<comment type="similarity">
    <text evidence="8">Belongs to the binding-protein-dependent transport system permease family. LivHM subfamily.</text>
</comment>
<feature type="transmembrane region" description="Helical" evidence="9">
    <location>
        <begin position="365"/>
        <end position="395"/>
    </location>
</feature>
<dbReference type="Pfam" id="PF02653">
    <property type="entry name" value="BPD_transp_2"/>
    <property type="match status" value="1"/>
</dbReference>
<reference evidence="11 12" key="1">
    <citation type="submission" date="2016-10" db="EMBL/GenBank/DDBJ databases">
        <authorList>
            <person name="Varghese N."/>
            <person name="Submissions S."/>
        </authorList>
    </citation>
    <scope>NUCLEOTIDE SEQUENCE [LARGE SCALE GENOMIC DNA]</scope>
    <source>
        <strain evidence="11 12">GMCC 1.11211</strain>
    </source>
</reference>
<feature type="transmembrane region" description="Helical" evidence="9">
    <location>
        <begin position="203"/>
        <end position="226"/>
    </location>
</feature>